<sequence>LELLHFWTTNSCSAFVDFSCITLFQTTIVQLAFTHRFLLHEVLSLAAIHLSRLQISSSEAAKYRHASSIHLASSLNLFQSAVSNLSAENCHACFAFSTMIFMHCWAAQDTSKPSTLFFTPKDFDGTEEENWEWVKLHRGAYTILQNHWLVISTGPLKPLFAPWTVLDFHRPDSMNEVEAMELDKLSLAWKSPSSRLSLNQREHLDEALEKLKKLFSMLDFNAKISKLSVVMTWFLIIPGGYLTMLKEKIPEAMLLVTFYCVLLKRLDHVWWVAGKAENLLRTVVTELENTNEWRRWLQWPVEQIMGKPVKWVDYWKS</sequence>
<dbReference type="GO" id="GO:0001228">
    <property type="term" value="F:DNA-binding transcription activator activity, RNA polymerase II-specific"/>
    <property type="evidence" value="ECO:0007669"/>
    <property type="project" value="TreeGrafter"/>
</dbReference>
<evidence type="ECO:0008006" key="3">
    <source>
        <dbReference type="Google" id="ProtNLM"/>
    </source>
</evidence>
<feature type="non-terminal residue" evidence="1">
    <location>
        <position position="1"/>
    </location>
</feature>
<dbReference type="PANTHER" id="PTHR47784:SF4">
    <property type="entry name" value="ZN(II)2CYS6 TRANSCRIPTION FACTOR (EUROFUNG)"/>
    <property type="match status" value="1"/>
</dbReference>
<dbReference type="InterPro" id="IPR053157">
    <property type="entry name" value="Sterol_Uptake_Regulator"/>
</dbReference>
<dbReference type="InParanoid" id="A0A0C3D6B5"/>
<dbReference type="HOGENOM" id="CLU_024934_0_0_1"/>
<name>A0A0C3D6B5_OIDMZ</name>
<gene>
    <name evidence="1" type="ORF">OIDMADRAFT_109808</name>
</gene>
<dbReference type="Proteomes" id="UP000054321">
    <property type="component" value="Unassembled WGS sequence"/>
</dbReference>
<dbReference type="EMBL" id="KN832870">
    <property type="protein sequence ID" value="KIN06869.1"/>
    <property type="molecule type" value="Genomic_DNA"/>
</dbReference>
<dbReference type="OrthoDB" id="5386330at2759"/>
<organism evidence="1 2">
    <name type="scientific">Oidiodendron maius (strain Zn)</name>
    <dbReference type="NCBI Taxonomy" id="913774"/>
    <lineage>
        <taxon>Eukaryota</taxon>
        <taxon>Fungi</taxon>
        <taxon>Dikarya</taxon>
        <taxon>Ascomycota</taxon>
        <taxon>Pezizomycotina</taxon>
        <taxon>Leotiomycetes</taxon>
        <taxon>Leotiomycetes incertae sedis</taxon>
        <taxon>Myxotrichaceae</taxon>
        <taxon>Oidiodendron</taxon>
    </lineage>
</organism>
<protein>
    <recommendedName>
        <fullName evidence="3">Transcription factor domain-containing protein</fullName>
    </recommendedName>
</protein>
<accession>A0A0C3D6B5</accession>
<reference evidence="2" key="2">
    <citation type="submission" date="2015-01" db="EMBL/GenBank/DDBJ databases">
        <title>Evolutionary Origins and Diversification of the Mycorrhizal Mutualists.</title>
        <authorList>
            <consortium name="DOE Joint Genome Institute"/>
            <consortium name="Mycorrhizal Genomics Consortium"/>
            <person name="Kohler A."/>
            <person name="Kuo A."/>
            <person name="Nagy L.G."/>
            <person name="Floudas D."/>
            <person name="Copeland A."/>
            <person name="Barry K.W."/>
            <person name="Cichocki N."/>
            <person name="Veneault-Fourrey C."/>
            <person name="LaButti K."/>
            <person name="Lindquist E.A."/>
            <person name="Lipzen A."/>
            <person name="Lundell T."/>
            <person name="Morin E."/>
            <person name="Murat C."/>
            <person name="Riley R."/>
            <person name="Ohm R."/>
            <person name="Sun H."/>
            <person name="Tunlid A."/>
            <person name="Henrissat B."/>
            <person name="Grigoriev I.V."/>
            <person name="Hibbett D.S."/>
            <person name="Martin F."/>
        </authorList>
    </citation>
    <scope>NUCLEOTIDE SEQUENCE [LARGE SCALE GENOMIC DNA]</scope>
    <source>
        <strain evidence="2">Zn</strain>
    </source>
</reference>
<proteinExistence type="predicted"/>
<keyword evidence="2" id="KW-1185">Reference proteome</keyword>
<dbReference type="AlphaFoldDB" id="A0A0C3D6B5"/>
<evidence type="ECO:0000313" key="1">
    <source>
        <dbReference type="EMBL" id="KIN06869.1"/>
    </source>
</evidence>
<evidence type="ECO:0000313" key="2">
    <source>
        <dbReference type="Proteomes" id="UP000054321"/>
    </source>
</evidence>
<dbReference type="PANTHER" id="PTHR47784">
    <property type="entry name" value="STEROL UPTAKE CONTROL PROTEIN 2"/>
    <property type="match status" value="1"/>
</dbReference>
<reference evidence="1 2" key="1">
    <citation type="submission" date="2014-04" db="EMBL/GenBank/DDBJ databases">
        <authorList>
            <consortium name="DOE Joint Genome Institute"/>
            <person name="Kuo A."/>
            <person name="Martino E."/>
            <person name="Perotto S."/>
            <person name="Kohler A."/>
            <person name="Nagy L.G."/>
            <person name="Floudas D."/>
            <person name="Copeland A."/>
            <person name="Barry K.W."/>
            <person name="Cichocki N."/>
            <person name="Veneault-Fourrey C."/>
            <person name="LaButti K."/>
            <person name="Lindquist E.A."/>
            <person name="Lipzen A."/>
            <person name="Lundell T."/>
            <person name="Morin E."/>
            <person name="Murat C."/>
            <person name="Sun H."/>
            <person name="Tunlid A."/>
            <person name="Henrissat B."/>
            <person name="Grigoriev I.V."/>
            <person name="Hibbett D.S."/>
            <person name="Martin F."/>
            <person name="Nordberg H.P."/>
            <person name="Cantor M.N."/>
            <person name="Hua S.X."/>
        </authorList>
    </citation>
    <scope>NUCLEOTIDE SEQUENCE [LARGE SCALE GENOMIC DNA]</scope>
    <source>
        <strain evidence="1 2">Zn</strain>
    </source>
</reference>